<dbReference type="GO" id="GO:0016020">
    <property type="term" value="C:membrane"/>
    <property type="evidence" value="ECO:0007669"/>
    <property type="project" value="UniProtKB-SubCell"/>
</dbReference>
<feature type="domain" description="K+ potassium transporter C-terminal" evidence="11">
    <location>
        <begin position="572"/>
        <end position="747"/>
    </location>
</feature>
<dbReference type="GO" id="GO:0015079">
    <property type="term" value="F:potassium ion transmembrane transporter activity"/>
    <property type="evidence" value="ECO:0007669"/>
    <property type="project" value="InterPro"/>
</dbReference>
<dbReference type="InterPro" id="IPR053952">
    <property type="entry name" value="K_trans_C"/>
</dbReference>
<evidence type="ECO:0000256" key="5">
    <source>
        <dbReference type="ARBA" id="ARBA00022958"/>
    </source>
</evidence>
<feature type="transmembrane region" description="Helical" evidence="9">
    <location>
        <begin position="21"/>
        <end position="39"/>
    </location>
</feature>
<feature type="transmembrane region" description="Helical" evidence="9">
    <location>
        <begin position="435"/>
        <end position="459"/>
    </location>
</feature>
<evidence type="ECO:0000256" key="4">
    <source>
        <dbReference type="ARBA" id="ARBA00022692"/>
    </source>
</evidence>
<reference evidence="12 13" key="1">
    <citation type="journal article" date="2019" name="Nat. Ecol. Evol.">
        <title>Megaphylogeny resolves global patterns of mushroom evolution.</title>
        <authorList>
            <person name="Varga T."/>
            <person name="Krizsan K."/>
            <person name="Foldi C."/>
            <person name="Dima B."/>
            <person name="Sanchez-Garcia M."/>
            <person name="Sanchez-Ramirez S."/>
            <person name="Szollosi G.J."/>
            <person name="Szarkandi J.G."/>
            <person name="Papp V."/>
            <person name="Albert L."/>
            <person name="Andreopoulos W."/>
            <person name="Angelini C."/>
            <person name="Antonin V."/>
            <person name="Barry K.W."/>
            <person name="Bougher N.L."/>
            <person name="Buchanan P."/>
            <person name="Buyck B."/>
            <person name="Bense V."/>
            <person name="Catcheside P."/>
            <person name="Chovatia M."/>
            <person name="Cooper J."/>
            <person name="Damon W."/>
            <person name="Desjardin D."/>
            <person name="Finy P."/>
            <person name="Geml J."/>
            <person name="Haridas S."/>
            <person name="Hughes K."/>
            <person name="Justo A."/>
            <person name="Karasinski D."/>
            <person name="Kautmanova I."/>
            <person name="Kiss B."/>
            <person name="Kocsube S."/>
            <person name="Kotiranta H."/>
            <person name="LaButti K.M."/>
            <person name="Lechner B.E."/>
            <person name="Liimatainen K."/>
            <person name="Lipzen A."/>
            <person name="Lukacs Z."/>
            <person name="Mihaltcheva S."/>
            <person name="Morgado L.N."/>
            <person name="Niskanen T."/>
            <person name="Noordeloos M.E."/>
            <person name="Ohm R.A."/>
            <person name="Ortiz-Santana B."/>
            <person name="Ovrebo C."/>
            <person name="Racz N."/>
            <person name="Riley R."/>
            <person name="Savchenko A."/>
            <person name="Shiryaev A."/>
            <person name="Soop K."/>
            <person name="Spirin V."/>
            <person name="Szebenyi C."/>
            <person name="Tomsovsky M."/>
            <person name="Tulloss R.E."/>
            <person name="Uehling J."/>
            <person name="Grigoriev I.V."/>
            <person name="Vagvolgyi C."/>
            <person name="Papp T."/>
            <person name="Martin F.M."/>
            <person name="Miettinen O."/>
            <person name="Hibbett D.S."/>
            <person name="Nagy L.G."/>
        </authorList>
    </citation>
    <scope>NUCLEOTIDE SEQUENCE [LARGE SCALE GENOMIC DNA]</scope>
    <source>
        <strain evidence="12 13">OMC1185</strain>
    </source>
</reference>
<evidence type="ECO:0000256" key="7">
    <source>
        <dbReference type="ARBA" id="ARBA00023065"/>
    </source>
</evidence>
<keyword evidence="3" id="KW-0633">Potassium transport</keyword>
<feature type="transmembrane region" description="Helical" evidence="9">
    <location>
        <begin position="381"/>
        <end position="401"/>
    </location>
</feature>
<evidence type="ECO:0000256" key="3">
    <source>
        <dbReference type="ARBA" id="ARBA00022538"/>
    </source>
</evidence>
<keyword evidence="4 9" id="KW-0812">Transmembrane</keyword>
<name>A0A5C3MUQ4_9AGAM</name>
<feature type="transmembrane region" description="Helical" evidence="9">
    <location>
        <begin position="282"/>
        <end position="300"/>
    </location>
</feature>
<evidence type="ECO:0000256" key="2">
    <source>
        <dbReference type="ARBA" id="ARBA00022448"/>
    </source>
</evidence>
<keyword evidence="5" id="KW-0630">Potassium</keyword>
<sequence length="748" mass="82024">MAQSLTALENGGVRTAVRVRGFALLLLSFQTLGVIYSDIGTSPLYVLNGIWPSSGPLPSDEDIIGGISAIVWSLTLLPLMKYVLICLRFGTGEGEGGTFALFQGLYPRKERDPEYERSLTKESIGHASKSSSARLSPRLRWPLLIWCLLGTSLTLADGIFTPAVSVTSAVGGIAVAKASVQSKVIPISIAFLLVLFLAQPFGTTRIASVFAPVTCIWLLLLGTTGLVNIVAHPGIFRAFDPSRAIMLFVRTRDYDLLAGVLLAVTGCEAIFANLGQFNMISIQLTFSSFVYPCLVLAYLGQGARLIRDGEAVFGNIFYQTIPGEANGPLFWILYVFAIFATLIASQAMITATFSLVQQLVNMKSLPPLRMVYTSEKIQGQVYIPSVNWILMILTIVVVGAFKSSTALTNAYGFAVATVMFSTTVLIALHMRYVKFWPVVVGIAYLVVFGFFDGLFWGAALRKIPFGAWVPLMIGIIYMVIMVFWTWAKGLEDSFDGANRRSLRRFIVTKSNADEYDEPEVLQVRRDDITGSEGSITESENSASEKGSGDKAYYLAANDDDKMVECLKLARIPTCAVFHKLTGGKGVPHSFIGFVRQWPALPEVIIFLSARVLPVARISPDDRYVVDKVRSVDGFYAATYNLGFREDFDVNVDQIISQICDLEARVDPEHAAERARRIRAAAATTTHIVPGYHVTSERLSGGPLTAVIDWMRAILVESVYRPLLNMFPDTANWVGSHDEIIRVGVNATI</sequence>
<feature type="transmembrane region" description="Helical" evidence="9">
    <location>
        <begin position="184"/>
        <end position="202"/>
    </location>
</feature>
<dbReference type="PANTHER" id="PTHR30540:SF83">
    <property type="entry name" value="K+ POTASSIUM TRANSPORTER"/>
    <property type="match status" value="1"/>
</dbReference>
<feature type="transmembrane region" description="Helical" evidence="9">
    <location>
        <begin position="256"/>
        <end position="275"/>
    </location>
</feature>
<organism evidence="12 13">
    <name type="scientific">Heliocybe sulcata</name>
    <dbReference type="NCBI Taxonomy" id="5364"/>
    <lineage>
        <taxon>Eukaryota</taxon>
        <taxon>Fungi</taxon>
        <taxon>Dikarya</taxon>
        <taxon>Basidiomycota</taxon>
        <taxon>Agaricomycotina</taxon>
        <taxon>Agaricomycetes</taxon>
        <taxon>Gloeophyllales</taxon>
        <taxon>Gloeophyllaceae</taxon>
        <taxon>Heliocybe</taxon>
    </lineage>
</organism>
<accession>A0A5C3MUQ4</accession>
<dbReference type="STRING" id="5364.A0A5C3MUQ4"/>
<dbReference type="Proteomes" id="UP000305948">
    <property type="component" value="Unassembled WGS sequence"/>
</dbReference>
<evidence type="ECO:0000256" key="6">
    <source>
        <dbReference type="ARBA" id="ARBA00022989"/>
    </source>
</evidence>
<dbReference type="AlphaFoldDB" id="A0A5C3MUQ4"/>
<feature type="transmembrane region" description="Helical" evidence="9">
    <location>
        <begin position="407"/>
        <end position="428"/>
    </location>
</feature>
<evidence type="ECO:0000256" key="8">
    <source>
        <dbReference type="ARBA" id="ARBA00023136"/>
    </source>
</evidence>
<feature type="transmembrane region" description="Helical" evidence="9">
    <location>
        <begin position="63"/>
        <end position="84"/>
    </location>
</feature>
<keyword evidence="6 9" id="KW-1133">Transmembrane helix</keyword>
<evidence type="ECO:0000313" key="13">
    <source>
        <dbReference type="Proteomes" id="UP000305948"/>
    </source>
</evidence>
<dbReference type="NCBIfam" id="TIGR00794">
    <property type="entry name" value="kup"/>
    <property type="match status" value="1"/>
</dbReference>
<evidence type="ECO:0000313" key="12">
    <source>
        <dbReference type="EMBL" id="TFK48522.1"/>
    </source>
</evidence>
<evidence type="ECO:0000259" key="11">
    <source>
        <dbReference type="Pfam" id="PF22776"/>
    </source>
</evidence>
<keyword evidence="2" id="KW-0813">Transport</keyword>
<dbReference type="EMBL" id="ML213519">
    <property type="protein sequence ID" value="TFK48522.1"/>
    <property type="molecule type" value="Genomic_DNA"/>
</dbReference>
<dbReference type="InterPro" id="IPR003855">
    <property type="entry name" value="K+_transporter"/>
</dbReference>
<dbReference type="Pfam" id="PF02705">
    <property type="entry name" value="K_trans"/>
    <property type="match status" value="1"/>
</dbReference>
<feature type="transmembrane region" description="Helical" evidence="9">
    <location>
        <begin position="209"/>
        <end position="236"/>
    </location>
</feature>
<evidence type="ECO:0000256" key="1">
    <source>
        <dbReference type="ARBA" id="ARBA00004141"/>
    </source>
</evidence>
<comment type="subcellular location">
    <subcellularLocation>
        <location evidence="1">Membrane</location>
        <topology evidence="1">Multi-pass membrane protein</topology>
    </subcellularLocation>
</comment>
<gene>
    <name evidence="12" type="ORF">OE88DRAFT_1664387</name>
</gene>
<dbReference type="OrthoDB" id="504708at2759"/>
<evidence type="ECO:0000259" key="10">
    <source>
        <dbReference type="Pfam" id="PF02705"/>
    </source>
</evidence>
<dbReference type="InterPro" id="IPR053951">
    <property type="entry name" value="K_trans_N"/>
</dbReference>
<dbReference type="Pfam" id="PF22776">
    <property type="entry name" value="K_trans_C"/>
    <property type="match status" value="1"/>
</dbReference>
<feature type="domain" description="K+ potassium transporter integral membrane" evidence="10">
    <location>
        <begin position="28"/>
        <end position="506"/>
    </location>
</feature>
<feature type="transmembrane region" description="Helical" evidence="9">
    <location>
        <begin position="331"/>
        <end position="360"/>
    </location>
</feature>
<keyword evidence="13" id="KW-1185">Reference proteome</keyword>
<keyword evidence="8 9" id="KW-0472">Membrane</keyword>
<protein>
    <submittedName>
        <fullName evidence="12">Potassium transporter</fullName>
    </submittedName>
</protein>
<proteinExistence type="predicted"/>
<feature type="transmembrane region" description="Helical" evidence="9">
    <location>
        <begin position="465"/>
        <end position="486"/>
    </location>
</feature>
<evidence type="ECO:0000256" key="9">
    <source>
        <dbReference type="SAM" id="Phobius"/>
    </source>
</evidence>
<dbReference type="PANTHER" id="PTHR30540">
    <property type="entry name" value="OSMOTIC STRESS POTASSIUM TRANSPORTER"/>
    <property type="match status" value="1"/>
</dbReference>
<keyword evidence="7" id="KW-0406">Ion transport</keyword>